<sequence length="439" mass="47543">METIGELIARRRDELGMSQTELARELNATAGRQTLTRGEISRWEHGKVSPGPFWLPHLATVLEVPIKDLRLARRMTCVVTAQDFGLSSALPTVDTVIMLGEGDVERREFLLSSAYSVGALALPDLESVTRPVTARAGGVRVGAGEVAAVRRMTRALGDAASELGGGHARYLVAQYLTTDVARWLRGSYSERIGRDLYAATAELVHLAAWMAQDEGRHGLAQRYYIQSYRLAEEADDAEGRATALRGLSAQAAQLGHVQEAVRVADAAARWAPRLDDPRVVAWLHGMRAEAAALASDRTAAIAALSEAERVIDRAPVHPGDSWGAHFTVVNFTRDAGTVLHRVGDLAGAGQQLSAALNAPGPMRQRTRALILAHLGEVRLAQGEIEAACEAWAAFLTAVEGVQSDRTREALRTMRRELQKHRDVLCARDLEERAAAVPDG</sequence>
<name>A0A132ML42_9ACTN</name>
<dbReference type="Gene3D" id="1.10.260.40">
    <property type="entry name" value="lambda repressor-like DNA-binding domains"/>
    <property type="match status" value="1"/>
</dbReference>
<dbReference type="Pfam" id="PF01381">
    <property type="entry name" value="HTH_3"/>
    <property type="match status" value="1"/>
</dbReference>
<dbReference type="Proteomes" id="UP000070188">
    <property type="component" value="Unassembled WGS sequence"/>
</dbReference>
<dbReference type="STRING" id="1469144.LI90_79"/>
<evidence type="ECO:0000259" key="1">
    <source>
        <dbReference type="PROSITE" id="PS50943"/>
    </source>
</evidence>
<dbReference type="InterPro" id="IPR001387">
    <property type="entry name" value="Cro/C1-type_HTH"/>
</dbReference>
<evidence type="ECO:0000313" key="2">
    <source>
        <dbReference type="EMBL" id="KWW98459.1"/>
    </source>
</evidence>
<organism evidence="2 3">
    <name type="scientific">Carbonactinospora thermoautotrophica</name>
    <dbReference type="NCBI Taxonomy" id="1469144"/>
    <lineage>
        <taxon>Bacteria</taxon>
        <taxon>Bacillati</taxon>
        <taxon>Actinomycetota</taxon>
        <taxon>Actinomycetes</taxon>
        <taxon>Kitasatosporales</taxon>
        <taxon>Carbonactinosporaceae</taxon>
        <taxon>Carbonactinospora</taxon>
    </lineage>
</organism>
<reference evidence="3" key="1">
    <citation type="submission" date="2015-04" db="EMBL/GenBank/DDBJ databases">
        <title>Physiological reanalysis, assessment of diazotrophy, and genome sequences of multiple isolates of Streptomyces thermoautotrophicus.</title>
        <authorList>
            <person name="MacKellar D.C."/>
            <person name="Lieber L."/>
            <person name="Norman J."/>
            <person name="Bolger A."/>
            <person name="Tobin C."/>
            <person name="Murray J.W."/>
            <person name="Chang R."/>
            <person name="Ford T."/>
            <person name="Nguyen P.Q."/>
            <person name="Woodward J."/>
            <person name="Permingeat H."/>
            <person name="Joshi N.S."/>
            <person name="Silver P.A."/>
            <person name="Usadel B."/>
            <person name="Rutherford A.W."/>
            <person name="Friesen M."/>
            <person name="Prell J."/>
        </authorList>
    </citation>
    <scope>NUCLEOTIDE SEQUENCE [LARGE SCALE GENOMIC DNA]</scope>
    <source>
        <strain evidence="3">H1</strain>
    </source>
</reference>
<dbReference type="CDD" id="cd00093">
    <property type="entry name" value="HTH_XRE"/>
    <property type="match status" value="1"/>
</dbReference>
<protein>
    <recommendedName>
        <fullName evidence="1">HTH cro/C1-type domain-containing protein</fullName>
    </recommendedName>
</protein>
<dbReference type="RefSeq" id="WP_079046138.1">
    <property type="nucleotide sequence ID" value="NZ_JYIJ01000019.1"/>
</dbReference>
<keyword evidence="3" id="KW-1185">Reference proteome</keyword>
<dbReference type="OrthoDB" id="3873710at2"/>
<dbReference type="PATRIC" id="fig|1469144.10.peg.148"/>
<comment type="caution">
    <text evidence="2">The sequence shown here is derived from an EMBL/GenBank/DDBJ whole genome shotgun (WGS) entry which is preliminary data.</text>
</comment>
<dbReference type="PROSITE" id="PS50943">
    <property type="entry name" value="HTH_CROC1"/>
    <property type="match status" value="1"/>
</dbReference>
<feature type="domain" description="HTH cro/C1-type" evidence="1">
    <location>
        <begin position="8"/>
        <end position="69"/>
    </location>
</feature>
<dbReference type="SMART" id="SM00530">
    <property type="entry name" value="HTH_XRE"/>
    <property type="match status" value="1"/>
</dbReference>
<accession>A0A132ML42</accession>
<gene>
    <name evidence="2" type="ORF">LI90_79</name>
</gene>
<proteinExistence type="predicted"/>
<dbReference type="InterPro" id="IPR011990">
    <property type="entry name" value="TPR-like_helical_dom_sf"/>
</dbReference>
<dbReference type="AlphaFoldDB" id="A0A132ML42"/>
<dbReference type="SUPFAM" id="SSF47413">
    <property type="entry name" value="lambda repressor-like DNA-binding domains"/>
    <property type="match status" value="1"/>
</dbReference>
<dbReference type="GO" id="GO:0003677">
    <property type="term" value="F:DNA binding"/>
    <property type="evidence" value="ECO:0007669"/>
    <property type="project" value="InterPro"/>
</dbReference>
<evidence type="ECO:0000313" key="3">
    <source>
        <dbReference type="Proteomes" id="UP000070188"/>
    </source>
</evidence>
<dbReference type="InterPro" id="IPR010982">
    <property type="entry name" value="Lambda_DNA-bd_dom_sf"/>
</dbReference>
<dbReference type="EMBL" id="LAXD01000001">
    <property type="protein sequence ID" value="KWW98459.1"/>
    <property type="molecule type" value="Genomic_DNA"/>
</dbReference>
<dbReference type="Gene3D" id="1.25.40.10">
    <property type="entry name" value="Tetratricopeptide repeat domain"/>
    <property type="match status" value="1"/>
</dbReference>
<dbReference type="SUPFAM" id="SSF48452">
    <property type="entry name" value="TPR-like"/>
    <property type="match status" value="1"/>
</dbReference>